<evidence type="ECO:0000313" key="8">
    <source>
        <dbReference type="Proteomes" id="UP001408356"/>
    </source>
</evidence>
<feature type="compositionally biased region" description="Polar residues" evidence="5">
    <location>
        <begin position="347"/>
        <end position="365"/>
    </location>
</feature>
<gene>
    <name evidence="7" type="ORF">SUNI508_02751</name>
</gene>
<feature type="region of interest" description="Disordered" evidence="5">
    <location>
        <begin position="290"/>
        <end position="317"/>
    </location>
</feature>
<feature type="region of interest" description="Disordered" evidence="5">
    <location>
        <begin position="332"/>
        <end position="365"/>
    </location>
</feature>
<keyword evidence="2 6" id="KW-0812">Transmembrane</keyword>
<evidence type="ECO:0000256" key="3">
    <source>
        <dbReference type="ARBA" id="ARBA00022989"/>
    </source>
</evidence>
<evidence type="ECO:0000256" key="1">
    <source>
        <dbReference type="ARBA" id="ARBA00004167"/>
    </source>
</evidence>
<dbReference type="CDD" id="cd12087">
    <property type="entry name" value="TM_EGFR-like"/>
    <property type="match status" value="1"/>
</dbReference>
<evidence type="ECO:0000256" key="5">
    <source>
        <dbReference type="SAM" id="MobiDB-lite"/>
    </source>
</evidence>
<feature type="transmembrane region" description="Helical" evidence="6">
    <location>
        <begin position="219"/>
        <end position="242"/>
    </location>
</feature>
<dbReference type="InterPro" id="IPR051694">
    <property type="entry name" value="Immunoregulatory_rcpt-like"/>
</dbReference>
<sequence length="365" mass="37555">MSTTTAASTTGTPVIATVEALTTVFSAPSTCNSMQLTQLSSPGYQIWLNEPQPVPGTIYPNCYPTEWIDGYSSVSGSGSSIVPMMSPLVAPENWITAFEGDNGYIALCPSGFQLHSASITVDTNRPAYGATCYSQFTEGKTVTVSGFDSQKYTGTVLFSPHSTDQAYAHVIEGKKASSTSSATTAASSSLAAETSGTAAAATATATPDSGSSNSISGSAIAGAVVGSVAGVALIVLAIFLLFRRRRNHNGAGQQPIDYSSEIAAANQANGYHGDNAYPGGAAYNQEEKALPSVPDAASNHDPTSPYAQSPPGYNNYAELPVNHAVELASPQGSHANMGELDGGYQGSELQNASQNHGSNHGHTTH</sequence>
<dbReference type="Proteomes" id="UP001408356">
    <property type="component" value="Unassembled WGS sequence"/>
</dbReference>
<keyword evidence="8" id="KW-1185">Reference proteome</keyword>
<protein>
    <submittedName>
        <fullName evidence="7">Uncharacterized protein</fullName>
    </submittedName>
</protein>
<evidence type="ECO:0000313" key="7">
    <source>
        <dbReference type="EMBL" id="KAK9426310.1"/>
    </source>
</evidence>
<organism evidence="7 8">
    <name type="scientific">Seiridium unicorne</name>
    <dbReference type="NCBI Taxonomy" id="138068"/>
    <lineage>
        <taxon>Eukaryota</taxon>
        <taxon>Fungi</taxon>
        <taxon>Dikarya</taxon>
        <taxon>Ascomycota</taxon>
        <taxon>Pezizomycotina</taxon>
        <taxon>Sordariomycetes</taxon>
        <taxon>Xylariomycetidae</taxon>
        <taxon>Amphisphaeriales</taxon>
        <taxon>Sporocadaceae</taxon>
        <taxon>Seiridium</taxon>
    </lineage>
</organism>
<dbReference type="PANTHER" id="PTHR15549">
    <property type="entry name" value="PAIRED IMMUNOGLOBULIN-LIKE TYPE 2 RECEPTOR"/>
    <property type="match status" value="1"/>
</dbReference>
<comment type="caution">
    <text evidence="7">The sequence shown here is derived from an EMBL/GenBank/DDBJ whole genome shotgun (WGS) entry which is preliminary data.</text>
</comment>
<evidence type="ECO:0000256" key="2">
    <source>
        <dbReference type="ARBA" id="ARBA00022692"/>
    </source>
</evidence>
<dbReference type="EMBL" id="JARVKF010000002">
    <property type="protein sequence ID" value="KAK9426310.1"/>
    <property type="molecule type" value="Genomic_DNA"/>
</dbReference>
<name>A0ABR2VHA6_9PEZI</name>
<evidence type="ECO:0000256" key="4">
    <source>
        <dbReference type="ARBA" id="ARBA00023136"/>
    </source>
</evidence>
<evidence type="ECO:0000256" key="6">
    <source>
        <dbReference type="SAM" id="Phobius"/>
    </source>
</evidence>
<accession>A0ABR2VHA6</accession>
<keyword evidence="3 6" id="KW-1133">Transmembrane helix</keyword>
<comment type="subcellular location">
    <subcellularLocation>
        <location evidence="1">Membrane</location>
        <topology evidence="1">Single-pass membrane protein</topology>
    </subcellularLocation>
</comment>
<keyword evidence="4 6" id="KW-0472">Membrane</keyword>
<proteinExistence type="predicted"/>
<reference evidence="7 8" key="1">
    <citation type="journal article" date="2024" name="J. Plant Pathol.">
        <title>Sequence and assembly of the genome of Seiridium unicorne, isolate CBS 538.82, causal agent of cypress canker disease.</title>
        <authorList>
            <person name="Scali E."/>
            <person name="Rocca G.D."/>
            <person name="Danti R."/>
            <person name="Garbelotto M."/>
            <person name="Barberini S."/>
            <person name="Baroncelli R."/>
            <person name="Emiliani G."/>
        </authorList>
    </citation>
    <scope>NUCLEOTIDE SEQUENCE [LARGE SCALE GENOMIC DNA]</scope>
    <source>
        <strain evidence="7 8">BM-138-508</strain>
    </source>
</reference>